<dbReference type="FunFam" id="3.90.380.10:FF:000004">
    <property type="entry name" value="3-ketosteroid-9-alpha-hydroxylase oxygenase subunit"/>
    <property type="match status" value="1"/>
</dbReference>
<name>A0A285LVS9_9NOCA</name>
<keyword evidence="3" id="KW-0479">Metal-binding</keyword>
<keyword evidence="8" id="KW-0443">Lipid metabolism</keyword>
<dbReference type="Gene3D" id="3.90.380.10">
    <property type="entry name" value="Naphthalene 1,2-dioxygenase Alpha Subunit, Chain A, domain 1"/>
    <property type="match status" value="1"/>
</dbReference>
<evidence type="ECO:0000256" key="11">
    <source>
        <dbReference type="ARBA" id="ARBA00046982"/>
    </source>
</evidence>
<dbReference type="InterPro" id="IPR036922">
    <property type="entry name" value="Rieske_2Fe-2S_sf"/>
</dbReference>
<evidence type="ECO:0000256" key="5">
    <source>
        <dbReference type="ARBA" id="ARBA00023002"/>
    </source>
</evidence>
<evidence type="ECO:0000256" key="12">
    <source>
        <dbReference type="SAM" id="MobiDB-lite"/>
    </source>
</evidence>
<dbReference type="InterPro" id="IPR017941">
    <property type="entry name" value="Rieske_2Fe-2S"/>
</dbReference>
<dbReference type="Proteomes" id="UP000219565">
    <property type="component" value="Unassembled WGS sequence"/>
</dbReference>
<comment type="subunit">
    <text evidence="11">Homotrimer. The two-component system 3-ketosteroid-9-alpha-monooxygenase is composed of an oxygenase component KshA and a reductase component KshB.</text>
</comment>
<evidence type="ECO:0000259" key="13">
    <source>
        <dbReference type="PROSITE" id="PS51296"/>
    </source>
</evidence>
<evidence type="ECO:0000256" key="10">
    <source>
        <dbReference type="ARBA" id="ARBA00030944"/>
    </source>
</evidence>
<keyword evidence="14" id="KW-0503">Monooxygenase</keyword>
<dbReference type="EMBL" id="OBEG01000007">
    <property type="protein sequence ID" value="SNY89018.1"/>
    <property type="molecule type" value="Genomic_DNA"/>
</dbReference>
<keyword evidence="7" id="KW-0411">Iron-sulfur</keyword>
<dbReference type="GO" id="GO:0051537">
    <property type="term" value="F:2 iron, 2 sulfur cluster binding"/>
    <property type="evidence" value="ECO:0007669"/>
    <property type="project" value="UniProtKB-KW"/>
</dbReference>
<evidence type="ECO:0000256" key="3">
    <source>
        <dbReference type="ARBA" id="ARBA00022723"/>
    </source>
</evidence>
<accession>A0A285LVS9</accession>
<reference evidence="14 15" key="1">
    <citation type="submission" date="2017-09" db="EMBL/GenBank/DDBJ databases">
        <authorList>
            <person name="Ehlers B."/>
            <person name="Leendertz F.H."/>
        </authorList>
    </citation>
    <scope>NUCLEOTIDE SEQUENCE [LARGE SCALE GENOMIC DNA]</scope>
    <source>
        <strain evidence="14 15">DSM 45537</strain>
    </source>
</reference>
<protein>
    <recommendedName>
        <fullName evidence="10">Rieske-type oxygenase</fullName>
    </recommendedName>
</protein>
<feature type="region of interest" description="Disordered" evidence="12">
    <location>
        <begin position="1"/>
        <end position="26"/>
    </location>
</feature>
<evidence type="ECO:0000256" key="2">
    <source>
        <dbReference type="ARBA" id="ARBA00022714"/>
    </source>
</evidence>
<dbReference type="PROSITE" id="PS51296">
    <property type="entry name" value="RIESKE"/>
    <property type="match status" value="1"/>
</dbReference>
<evidence type="ECO:0000256" key="8">
    <source>
        <dbReference type="ARBA" id="ARBA00023098"/>
    </source>
</evidence>
<keyword evidence="15" id="KW-1185">Reference proteome</keyword>
<dbReference type="GO" id="GO:0016705">
    <property type="term" value="F:oxidoreductase activity, acting on paired donors, with incorporation or reduction of molecular oxygen"/>
    <property type="evidence" value="ECO:0007669"/>
    <property type="project" value="UniProtKB-ARBA"/>
</dbReference>
<keyword evidence="2" id="KW-0001">2Fe-2S</keyword>
<evidence type="ECO:0000256" key="6">
    <source>
        <dbReference type="ARBA" id="ARBA00023004"/>
    </source>
</evidence>
<dbReference type="GO" id="GO:0004497">
    <property type="term" value="F:monooxygenase activity"/>
    <property type="evidence" value="ECO:0007669"/>
    <property type="project" value="UniProtKB-KW"/>
</dbReference>
<dbReference type="GO" id="GO:0008203">
    <property type="term" value="P:cholesterol metabolic process"/>
    <property type="evidence" value="ECO:0007669"/>
    <property type="project" value="InterPro"/>
</dbReference>
<evidence type="ECO:0000313" key="15">
    <source>
        <dbReference type="Proteomes" id="UP000219565"/>
    </source>
</evidence>
<gene>
    <name evidence="14" type="ORF">SAMN04244553_6015</name>
</gene>
<sequence length="420" mass="47024">MAVTPKGSGARATGSAAGGAGGVGKHRELDVGSVPTRYARGWHCLGLAKTFRDGKPHAVNVFGTKLVVWVDSAGELRVLDAYCRHMGGDLSMGEVKGDDIACPFHDWRWSGVNGKCSSIPYARRVPPLARTRKWTTLERNGQLFVWHDHEGNEPPPEITIPHIEGPYTDADGNPTDQLDSGWTDWTWNSMLIEGANCREIIDNVVDMAHFFYIHFAFPTYFKNVFEGHIATQFLETKGRPDIGMASKYGGDTLLKSEASYFGPSYMINPLINVYSGYEVKSVLINCHYPVTQDSFVLQWGITLEKPKGVDGEMADKLAEKMTEGISVGFLQDVEIWKHKSKVENPLLCEEDGPVYQLRRWYDQFYVDVADVTEKMTQRFEFEVDTTKANEAWEAEVAENLRRKREAEEAEQAAKEAEAGV</sequence>
<dbReference type="GO" id="GO:0016042">
    <property type="term" value="P:lipid catabolic process"/>
    <property type="evidence" value="ECO:0007669"/>
    <property type="project" value="UniProtKB-KW"/>
</dbReference>
<organism evidence="14 15">
    <name type="scientific">Nocardia amikacinitolerans</name>
    <dbReference type="NCBI Taxonomy" id="756689"/>
    <lineage>
        <taxon>Bacteria</taxon>
        <taxon>Bacillati</taxon>
        <taxon>Actinomycetota</taxon>
        <taxon>Actinomycetes</taxon>
        <taxon>Mycobacteriales</taxon>
        <taxon>Nocardiaceae</taxon>
        <taxon>Nocardia</taxon>
    </lineage>
</organism>
<proteinExistence type="predicted"/>
<evidence type="ECO:0000256" key="9">
    <source>
        <dbReference type="ARBA" id="ARBA00023221"/>
    </source>
</evidence>
<dbReference type="SUPFAM" id="SSF50022">
    <property type="entry name" value="ISP domain"/>
    <property type="match status" value="1"/>
</dbReference>
<dbReference type="CDD" id="cd03531">
    <property type="entry name" value="Rieske_RO_Alpha_KSH"/>
    <property type="match status" value="1"/>
</dbReference>
<dbReference type="GO" id="GO:0046872">
    <property type="term" value="F:metal ion binding"/>
    <property type="evidence" value="ECO:0007669"/>
    <property type="project" value="UniProtKB-KW"/>
</dbReference>
<keyword evidence="4" id="KW-0442">Lipid degradation</keyword>
<dbReference type="SUPFAM" id="SSF55961">
    <property type="entry name" value="Bet v1-like"/>
    <property type="match status" value="1"/>
</dbReference>
<dbReference type="Pfam" id="PF00355">
    <property type="entry name" value="Rieske"/>
    <property type="match status" value="1"/>
</dbReference>
<dbReference type="InterPro" id="IPR045605">
    <property type="entry name" value="KshA-like_C"/>
</dbReference>
<evidence type="ECO:0000313" key="14">
    <source>
        <dbReference type="EMBL" id="SNY89018.1"/>
    </source>
</evidence>
<dbReference type="AlphaFoldDB" id="A0A285LVS9"/>
<comment type="cofactor">
    <cofactor evidence="1">
        <name>Fe cation</name>
        <dbReference type="ChEBI" id="CHEBI:24875"/>
    </cofactor>
</comment>
<evidence type="ECO:0000256" key="1">
    <source>
        <dbReference type="ARBA" id="ARBA00001962"/>
    </source>
</evidence>
<dbReference type="STRING" id="1379680.GCA_001612615_06396"/>
<dbReference type="Gene3D" id="2.102.10.10">
    <property type="entry name" value="Rieske [2Fe-2S] iron-sulphur domain"/>
    <property type="match status" value="1"/>
</dbReference>
<keyword evidence="5" id="KW-0560">Oxidoreductase</keyword>
<dbReference type="InterPro" id="IPR050584">
    <property type="entry name" value="Cholesterol_7-desaturase"/>
</dbReference>
<dbReference type="PANTHER" id="PTHR21266">
    <property type="entry name" value="IRON-SULFUR DOMAIN CONTAINING PROTEIN"/>
    <property type="match status" value="1"/>
</dbReference>
<evidence type="ECO:0000256" key="4">
    <source>
        <dbReference type="ARBA" id="ARBA00022963"/>
    </source>
</evidence>
<keyword evidence="6" id="KW-0408">Iron</keyword>
<dbReference type="RefSeq" id="WP_301315830.1">
    <property type="nucleotide sequence ID" value="NZ_JAMTCV010000007.1"/>
</dbReference>
<feature type="region of interest" description="Disordered" evidence="12">
    <location>
        <begin position="401"/>
        <end position="420"/>
    </location>
</feature>
<evidence type="ECO:0000256" key="7">
    <source>
        <dbReference type="ARBA" id="ARBA00023014"/>
    </source>
</evidence>
<feature type="domain" description="Rieske" evidence="13">
    <location>
        <begin position="42"/>
        <end position="145"/>
    </location>
</feature>
<keyword evidence="9" id="KW-0753">Steroid metabolism</keyword>
<dbReference type="Pfam" id="PF19298">
    <property type="entry name" value="KshA_C"/>
    <property type="match status" value="1"/>
</dbReference>
<dbReference type="PANTHER" id="PTHR21266:SF60">
    <property type="entry name" value="3-KETOSTEROID-9-ALPHA-MONOOXYGENASE, OXYGENASE COMPONENT"/>
    <property type="match status" value="1"/>
</dbReference>